<feature type="transmembrane region" description="Helical" evidence="6">
    <location>
        <begin position="143"/>
        <end position="161"/>
    </location>
</feature>
<keyword evidence="4 6" id="KW-1133">Transmembrane helix</keyword>
<sequence>MEIQTKLRLNYWQIIFIGFGFLASSLAWAVYNAQVPLILDERFSLSRTLIGTIMTIDNFFGVILQPLIGTWSDNTHSRFGRRLPWIALGLPICALLFTLVPLQTVLWQFMLVIVSFNFIMALWRSPVVSIMPDVVPSPLRSEANGIINLMGGVGSIIAFYYGGVLSDLTEDKFYAFFMASIIMLLALILLFLFVRDPDSLLYKETHGIPIRNSLANRWARLSQQQFTEEYSALVDENFNTESTVKQRTSLTAFLDLPSQQQKSLAALLIAIFAWFMGNNAIETFFTLFATNTYGISGGQATMMLAGFSLAFLLFAVPAGRIGHKFGRKRTILIGLIGFIIIFVLIIAKPSQMLLQFLLIIAGFFWAFININSLPMVLEFATLSSIGTFTGYYYMFSFSASIVSPIFYGFLQDFFKTDALLFVFALICFIVSFISVLFVKHGEETTLK</sequence>
<keyword evidence="2" id="KW-0813">Transport</keyword>
<dbReference type="PROSITE" id="PS50850">
    <property type="entry name" value="MFS"/>
    <property type="match status" value="1"/>
</dbReference>
<keyword evidence="5 6" id="KW-0472">Membrane</keyword>
<feature type="transmembrane region" description="Helical" evidence="6">
    <location>
        <begin position="264"/>
        <end position="288"/>
    </location>
</feature>
<evidence type="ECO:0000256" key="5">
    <source>
        <dbReference type="ARBA" id="ARBA00023136"/>
    </source>
</evidence>
<feature type="transmembrane region" description="Helical" evidence="6">
    <location>
        <begin position="173"/>
        <end position="194"/>
    </location>
</feature>
<evidence type="ECO:0000313" key="8">
    <source>
        <dbReference type="EMBL" id="MRJ46598.1"/>
    </source>
</evidence>
<feature type="transmembrane region" description="Helical" evidence="6">
    <location>
        <begin position="391"/>
        <end position="410"/>
    </location>
</feature>
<feature type="transmembrane region" description="Helical" evidence="6">
    <location>
        <begin position="106"/>
        <end position="123"/>
    </location>
</feature>
<dbReference type="SUPFAM" id="SSF103473">
    <property type="entry name" value="MFS general substrate transporter"/>
    <property type="match status" value="1"/>
</dbReference>
<dbReference type="PANTHER" id="PTHR23528:SF1">
    <property type="entry name" value="MAJOR FACILITATOR SUPERFAMILY (MFS) PROFILE DOMAIN-CONTAINING PROTEIN"/>
    <property type="match status" value="1"/>
</dbReference>
<dbReference type="PANTHER" id="PTHR23528">
    <property type="match status" value="1"/>
</dbReference>
<feature type="transmembrane region" description="Helical" evidence="6">
    <location>
        <begin position="83"/>
        <end position="100"/>
    </location>
</feature>
<comment type="subcellular location">
    <subcellularLocation>
        <location evidence="1">Cell membrane</location>
        <topology evidence="1">Multi-pass membrane protein</topology>
    </subcellularLocation>
</comment>
<evidence type="ECO:0000256" key="6">
    <source>
        <dbReference type="SAM" id="Phobius"/>
    </source>
</evidence>
<dbReference type="GO" id="GO:0005886">
    <property type="term" value="C:plasma membrane"/>
    <property type="evidence" value="ECO:0007669"/>
    <property type="project" value="UniProtKB-SubCell"/>
</dbReference>
<feature type="transmembrane region" description="Helical" evidence="6">
    <location>
        <begin position="416"/>
        <end position="438"/>
    </location>
</feature>
<dbReference type="InterPro" id="IPR020846">
    <property type="entry name" value="MFS_dom"/>
</dbReference>
<feature type="domain" description="Major facilitator superfamily (MFS) profile" evidence="7">
    <location>
        <begin position="13"/>
        <end position="442"/>
    </location>
</feature>
<feature type="transmembrane region" description="Helical" evidence="6">
    <location>
        <begin position="12"/>
        <end position="31"/>
    </location>
</feature>
<dbReference type="Gene3D" id="1.20.1250.20">
    <property type="entry name" value="MFS general substrate transporter like domains"/>
    <property type="match status" value="2"/>
</dbReference>
<comment type="caution">
    <text evidence="8">The sequence shown here is derived from an EMBL/GenBank/DDBJ whole genome shotgun (WGS) entry which is preliminary data.</text>
</comment>
<evidence type="ECO:0000256" key="3">
    <source>
        <dbReference type="ARBA" id="ARBA00022692"/>
    </source>
</evidence>
<evidence type="ECO:0000256" key="1">
    <source>
        <dbReference type="ARBA" id="ARBA00004651"/>
    </source>
</evidence>
<dbReference type="RefSeq" id="WP_153831699.1">
    <property type="nucleotide sequence ID" value="NZ_WJQT01000003.1"/>
</dbReference>
<evidence type="ECO:0000256" key="2">
    <source>
        <dbReference type="ARBA" id="ARBA00022448"/>
    </source>
</evidence>
<organism evidence="8 9">
    <name type="scientific">Fundicoccus ignavus</name>
    <dbReference type="NCBI Taxonomy" id="2664442"/>
    <lineage>
        <taxon>Bacteria</taxon>
        <taxon>Bacillati</taxon>
        <taxon>Bacillota</taxon>
        <taxon>Bacilli</taxon>
        <taxon>Lactobacillales</taxon>
        <taxon>Aerococcaceae</taxon>
        <taxon>Fundicoccus</taxon>
    </lineage>
</organism>
<gene>
    <name evidence="8" type="ORF">GF867_03310</name>
</gene>
<dbReference type="InterPro" id="IPR011701">
    <property type="entry name" value="MFS"/>
</dbReference>
<accession>A0A844BXA3</accession>
<dbReference type="Proteomes" id="UP000440066">
    <property type="component" value="Unassembled WGS sequence"/>
</dbReference>
<reference evidence="8 9" key="1">
    <citation type="submission" date="2019-11" db="EMBL/GenBank/DDBJ databases">
        <title>Characterisation of Fundicoccus ignavus gen. nov. sp. nov., a novel genus of the family Aerococcaceae from bulk tank milk.</title>
        <authorList>
            <person name="Siebert A."/>
            <person name="Huptas C."/>
            <person name="Wenning M."/>
            <person name="Scherer S."/>
            <person name="Doll E.V."/>
        </authorList>
    </citation>
    <scope>NUCLEOTIDE SEQUENCE [LARGE SCALE GENOMIC DNA]</scope>
    <source>
        <strain evidence="8 9">DSM 109652</strain>
    </source>
</reference>
<feature type="transmembrane region" description="Helical" evidence="6">
    <location>
        <begin position="300"/>
        <end position="318"/>
    </location>
</feature>
<name>A0A844BXA3_9LACT</name>
<dbReference type="AlphaFoldDB" id="A0A844BXA3"/>
<protein>
    <submittedName>
        <fullName evidence="8">MFS transporter</fullName>
    </submittedName>
</protein>
<evidence type="ECO:0000256" key="4">
    <source>
        <dbReference type="ARBA" id="ARBA00022989"/>
    </source>
</evidence>
<keyword evidence="3 6" id="KW-0812">Transmembrane</keyword>
<feature type="transmembrane region" description="Helical" evidence="6">
    <location>
        <begin position="353"/>
        <end position="370"/>
    </location>
</feature>
<dbReference type="InterPro" id="IPR036259">
    <property type="entry name" value="MFS_trans_sf"/>
</dbReference>
<proteinExistence type="predicted"/>
<dbReference type="EMBL" id="WJQT01000003">
    <property type="protein sequence ID" value="MRJ46598.1"/>
    <property type="molecule type" value="Genomic_DNA"/>
</dbReference>
<evidence type="ECO:0000259" key="7">
    <source>
        <dbReference type="PROSITE" id="PS50850"/>
    </source>
</evidence>
<dbReference type="Pfam" id="PF07690">
    <property type="entry name" value="MFS_1"/>
    <property type="match status" value="1"/>
</dbReference>
<evidence type="ECO:0000313" key="9">
    <source>
        <dbReference type="Proteomes" id="UP000440066"/>
    </source>
</evidence>
<dbReference type="GO" id="GO:0022857">
    <property type="term" value="F:transmembrane transporter activity"/>
    <property type="evidence" value="ECO:0007669"/>
    <property type="project" value="InterPro"/>
</dbReference>
<feature type="transmembrane region" description="Helical" evidence="6">
    <location>
        <begin position="330"/>
        <end position="347"/>
    </location>
</feature>
<feature type="transmembrane region" description="Helical" evidence="6">
    <location>
        <begin position="51"/>
        <end position="71"/>
    </location>
</feature>